<dbReference type="EMBL" id="AAOF01000008">
    <property type="protein sequence ID" value="EAR21546.1"/>
    <property type="molecule type" value="Genomic_DNA"/>
</dbReference>
<dbReference type="InterPro" id="IPR009061">
    <property type="entry name" value="DNA-bd_dom_put_sf"/>
</dbReference>
<dbReference type="RefSeq" id="WP_004999178.1">
    <property type="nucleotide sequence ID" value="NZ_CH672427.1"/>
</dbReference>
<dbReference type="Proteomes" id="UP000003374">
    <property type="component" value="Unassembled WGS sequence"/>
</dbReference>
<evidence type="ECO:0000313" key="1">
    <source>
        <dbReference type="EMBL" id="EAR21546.1"/>
    </source>
</evidence>
<organism evidence="1 2">
    <name type="scientific">Nitrococcus mobilis Nb-231</name>
    <dbReference type="NCBI Taxonomy" id="314278"/>
    <lineage>
        <taxon>Bacteria</taxon>
        <taxon>Pseudomonadati</taxon>
        <taxon>Pseudomonadota</taxon>
        <taxon>Gammaproteobacteria</taxon>
        <taxon>Chromatiales</taxon>
        <taxon>Ectothiorhodospiraceae</taxon>
        <taxon>Nitrococcus</taxon>
    </lineage>
</organism>
<sequence length="56" mass="6139">MHCSEATELASQRLDDVRAILADLHRIKAVLTELVSECHAHQGDVSCPLITALHYG</sequence>
<proteinExistence type="predicted"/>
<dbReference type="HOGENOM" id="CLU_3009696_0_0_6"/>
<evidence type="ECO:0000313" key="2">
    <source>
        <dbReference type="Proteomes" id="UP000003374"/>
    </source>
</evidence>
<dbReference type="SUPFAM" id="SSF46955">
    <property type="entry name" value="Putative DNA-binding domain"/>
    <property type="match status" value="1"/>
</dbReference>
<reference evidence="1 2" key="1">
    <citation type="submission" date="2006-02" db="EMBL/GenBank/DDBJ databases">
        <authorList>
            <person name="Waterbury J."/>
            <person name="Ferriera S."/>
            <person name="Johnson J."/>
            <person name="Kravitz S."/>
            <person name="Halpern A."/>
            <person name="Remington K."/>
            <person name="Beeson K."/>
            <person name="Tran B."/>
            <person name="Rogers Y.-H."/>
            <person name="Friedman R."/>
            <person name="Venter J.C."/>
        </authorList>
    </citation>
    <scope>NUCLEOTIDE SEQUENCE [LARGE SCALE GENOMIC DNA]</scope>
    <source>
        <strain evidence="1 2">Nb-231</strain>
    </source>
</reference>
<accession>A4BS67</accession>
<comment type="caution">
    <text evidence="1">The sequence shown here is derived from an EMBL/GenBank/DDBJ whole genome shotgun (WGS) entry which is preliminary data.</text>
</comment>
<name>A4BS67_9GAMM</name>
<dbReference type="AlphaFoldDB" id="A4BS67"/>
<keyword evidence="2" id="KW-1185">Reference proteome</keyword>
<gene>
    <name evidence="1" type="ORF">NB231_01509</name>
</gene>
<dbReference type="STRING" id="314278.NB231_01509"/>
<protein>
    <submittedName>
        <fullName evidence="1">Hg(II)-responsive transcriptional regulator</fullName>
    </submittedName>
</protein>
<dbReference type="eggNOG" id="COG0789">
    <property type="taxonomic scope" value="Bacteria"/>
</dbReference>
<dbReference type="Gene3D" id="1.10.1660.10">
    <property type="match status" value="1"/>
</dbReference>